<evidence type="ECO:0000259" key="3">
    <source>
        <dbReference type="PROSITE" id="PS51384"/>
    </source>
</evidence>
<evidence type="ECO:0000256" key="1">
    <source>
        <dbReference type="ARBA" id="ARBA00035644"/>
    </source>
</evidence>
<dbReference type="Pfam" id="PF08021">
    <property type="entry name" value="FAD_binding_9"/>
    <property type="match status" value="1"/>
</dbReference>
<sequence>MGVLAVYWLWELCYLNEINGNDYGKLSKKVIRSAFTVKHKSFITPHYIRVVFEVTNEQLDLIANVKPGSNNKIYIPPKGMNVIYFTNKESVVLSELLPVMRTYTTRRIDFEKKELSIDFVAHGDNGPASGWAQNAEVGDILGIAMKESVRDLVPQADEYLLVGDATALPVIGSILEQLPKGVNVKAVLEVYGKKDRIDFISQANVSIDWVYNKHPEKGSELAQFVKSILLPGIKTKRFAFIAAEYNTVKVVRNYFKVEKGWDRSEYNASSYWKSGKTESESTAERREEKMD</sequence>
<dbReference type="SUPFAM" id="SSF63380">
    <property type="entry name" value="Riboflavin synthase domain-like"/>
    <property type="match status" value="1"/>
</dbReference>
<evidence type="ECO:0000313" key="5">
    <source>
        <dbReference type="Proteomes" id="UP000479938"/>
    </source>
</evidence>
<dbReference type="EMBL" id="CADCSU010000102">
    <property type="protein sequence ID" value="CAA9199711.1"/>
    <property type="molecule type" value="Genomic_DNA"/>
</dbReference>
<dbReference type="Gene3D" id="2.40.30.10">
    <property type="entry name" value="Translation factors"/>
    <property type="match status" value="1"/>
</dbReference>
<dbReference type="InterPro" id="IPR017938">
    <property type="entry name" value="Riboflavin_synthase-like_b-brl"/>
</dbReference>
<feature type="domain" description="FAD-binding FR-type" evidence="3">
    <location>
        <begin position="30"/>
        <end position="161"/>
    </location>
</feature>
<dbReference type="AlphaFoldDB" id="A0A6N3IXA7"/>
<dbReference type="PANTHER" id="PTHR30157">
    <property type="entry name" value="FERRIC REDUCTASE, NADPH-DEPENDENT"/>
    <property type="match status" value="1"/>
</dbReference>
<dbReference type="RefSeq" id="WP_232067376.1">
    <property type="nucleotide sequence ID" value="NZ_CADCSU010000102.1"/>
</dbReference>
<dbReference type="Proteomes" id="UP000479938">
    <property type="component" value="Unassembled WGS sequence"/>
</dbReference>
<keyword evidence="5" id="KW-1185">Reference proteome</keyword>
<dbReference type="Pfam" id="PF04954">
    <property type="entry name" value="SIP"/>
    <property type="match status" value="1"/>
</dbReference>
<dbReference type="InterPro" id="IPR039374">
    <property type="entry name" value="SIP_fam"/>
</dbReference>
<dbReference type="InterPro" id="IPR017927">
    <property type="entry name" value="FAD-bd_FR_type"/>
</dbReference>
<dbReference type="InterPro" id="IPR013113">
    <property type="entry name" value="SIP_FAD-bd"/>
</dbReference>
<evidence type="ECO:0000313" key="4">
    <source>
        <dbReference type="EMBL" id="CAA9199711.1"/>
    </source>
</evidence>
<feature type="compositionally biased region" description="Basic and acidic residues" evidence="2">
    <location>
        <begin position="275"/>
        <end position="291"/>
    </location>
</feature>
<proteinExistence type="inferred from homology"/>
<dbReference type="PROSITE" id="PS51384">
    <property type="entry name" value="FAD_FR"/>
    <property type="match status" value="1"/>
</dbReference>
<dbReference type="CDD" id="cd06193">
    <property type="entry name" value="siderophore_interacting"/>
    <property type="match status" value="1"/>
</dbReference>
<organism evidence="4 5">
    <name type="scientific">Flavobacterium bizetiae</name>
    <dbReference type="NCBI Taxonomy" id="2704140"/>
    <lineage>
        <taxon>Bacteria</taxon>
        <taxon>Pseudomonadati</taxon>
        <taxon>Bacteroidota</taxon>
        <taxon>Flavobacteriia</taxon>
        <taxon>Flavobacteriales</taxon>
        <taxon>Flavobacteriaceae</taxon>
        <taxon>Flavobacterium</taxon>
    </lineage>
</organism>
<dbReference type="Gene3D" id="3.40.50.80">
    <property type="entry name" value="Nucleotide-binding domain of ferredoxin-NADP reductase (FNR) module"/>
    <property type="match status" value="1"/>
</dbReference>
<protein>
    <submittedName>
        <fullName evidence="4">Vibriobactin utilization protein ViuB</fullName>
    </submittedName>
</protein>
<evidence type="ECO:0000256" key="2">
    <source>
        <dbReference type="SAM" id="MobiDB-lite"/>
    </source>
</evidence>
<name>A0A6N3IXA7_9FLAO</name>
<dbReference type="PANTHER" id="PTHR30157:SF0">
    <property type="entry name" value="NADPH-DEPENDENT FERRIC-CHELATE REDUCTASE"/>
    <property type="match status" value="1"/>
</dbReference>
<accession>A0A6N3IXA7</accession>
<dbReference type="InterPro" id="IPR007037">
    <property type="entry name" value="SIP_rossman_dom"/>
</dbReference>
<reference evidence="4 5" key="1">
    <citation type="submission" date="2020-02" db="EMBL/GenBank/DDBJ databases">
        <authorList>
            <person name="Criscuolo A."/>
        </authorList>
    </citation>
    <scope>NUCLEOTIDE SEQUENCE [LARGE SCALE GENOMIC DNA]</scope>
    <source>
        <strain evidence="4">CIP105534</strain>
    </source>
</reference>
<comment type="similarity">
    <text evidence="1">Belongs to the SIP oxidoreductase family.</text>
</comment>
<feature type="region of interest" description="Disordered" evidence="2">
    <location>
        <begin position="270"/>
        <end position="291"/>
    </location>
</feature>
<dbReference type="InterPro" id="IPR039261">
    <property type="entry name" value="FNR_nucleotide-bd"/>
</dbReference>
<gene>
    <name evidence="4" type="primary">viuB</name>
    <name evidence="4" type="ORF">FLA105534_02737</name>
</gene>
<dbReference type="GO" id="GO:0016491">
    <property type="term" value="F:oxidoreductase activity"/>
    <property type="evidence" value="ECO:0007669"/>
    <property type="project" value="InterPro"/>
</dbReference>